<evidence type="ECO:0000313" key="9">
    <source>
        <dbReference type="Proteomes" id="UP001432995"/>
    </source>
</evidence>
<comment type="similarity">
    <text evidence="1">Belongs to the 'phage' integrase family.</text>
</comment>
<evidence type="ECO:0000259" key="6">
    <source>
        <dbReference type="PROSITE" id="PS51898"/>
    </source>
</evidence>
<proteinExistence type="inferred from homology"/>
<dbReference type="PANTHER" id="PTHR30629:SF2">
    <property type="entry name" value="PROPHAGE INTEGRASE INTS-RELATED"/>
    <property type="match status" value="1"/>
</dbReference>
<dbReference type="PROSITE" id="PS51900">
    <property type="entry name" value="CB"/>
    <property type="match status" value="1"/>
</dbReference>
<evidence type="ECO:0000256" key="1">
    <source>
        <dbReference type="ARBA" id="ARBA00008857"/>
    </source>
</evidence>
<keyword evidence="2" id="KW-0229">DNA integration</keyword>
<accession>A0ABV1R4H5</accession>
<organism evidence="8 9">
    <name type="scientific">Methylobacterium brachiatum</name>
    <dbReference type="NCBI Taxonomy" id="269660"/>
    <lineage>
        <taxon>Bacteria</taxon>
        <taxon>Pseudomonadati</taxon>
        <taxon>Pseudomonadota</taxon>
        <taxon>Alphaproteobacteria</taxon>
        <taxon>Hyphomicrobiales</taxon>
        <taxon>Methylobacteriaceae</taxon>
        <taxon>Methylobacterium</taxon>
    </lineage>
</organism>
<dbReference type="InterPro" id="IPR011010">
    <property type="entry name" value="DNA_brk_join_enz"/>
</dbReference>
<gene>
    <name evidence="8" type="ORF">ABS770_15290</name>
</gene>
<dbReference type="PROSITE" id="PS51898">
    <property type="entry name" value="TYR_RECOMBINASE"/>
    <property type="match status" value="1"/>
</dbReference>
<dbReference type="CDD" id="cd00801">
    <property type="entry name" value="INT_P4_C"/>
    <property type="match status" value="1"/>
</dbReference>
<evidence type="ECO:0000256" key="2">
    <source>
        <dbReference type="ARBA" id="ARBA00022908"/>
    </source>
</evidence>
<protein>
    <submittedName>
        <fullName evidence="8">Site-specific integrase</fullName>
    </submittedName>
</protein>
<evidence type="ECO:0000256" key="4">
    <source>
        <dbReference type="ARBA" id="ARBA00023172"/>
    </source>
</evidence>
<dbReference type="InterPro" id="IPR013762">
    <property type="entry name" value="Integrase-like_cat_sf"/>
</dbReference>
<dbReference type="Proteomes" id="UP001432995">
    <property type="component" value="Unassembled WGS sequence"/>
</dbReference>
<dbReference type="PANTHER" id="PTHR30629">
    <property type="entry name" value="PROPHAGE INTEGRASE"/>
    <property type="match status" value="1"/>
</dbReference>
<evidence type="ECO:0000256" key="3">
    <source>
        <dbReference type="ARBA" id="ARBA00023125"/>
    </source>
</evidence>
<dbReference type="InterPro" id="IPR044068">
    <property type="entry name" value="CB"/>
</dbReference>
<keyword evidence="4" id="KW-0233">DNA recombination</keyword>
<evidence type="ECO:0000313" key="8">
    <source>
        <dbReference type="EMBL" id="MER2289632.1"/>
    </source>
</evidence>
<keyword evidence="9" id="KW-1185">Reference proteome</keyword>
<evidence type="ECO:0000256" key="5">
    <source>
        <dbReference type="PROSITE-ProRule" id="PRU01248"/>
    </source>
</evidence>
<dbReference type="SUPFAM" id="SSF56349">
    <property type="entry name" value="DNA breaking-rejoining enzymes"/>
    <property type="match status" value="1"/>
</dbReference>
<dbReference type="Pfam" id="PF00589">
    <property type="entry name" value="Phage_integrase"/>
    <property type="match status" value="1"/>
</dbReference>
<evidence type="ECO:0000259" key="7">
    <source>
        <dbReference type="PROSITE" id="PS51900"/>
    </source>
</evidence>
<keyword evidence="3 5" id="KW-0238">DNA-binding</keyword>
<dbReference type="Gene3D" id="1.10.150.130">
    <property type="match status" value="1"/>
</dbReference>
<dbReference type="RefSeq" id="WP_350378843.1">
    <property type="nucleotide sequence ID" value="NZ_JBELQD010000015.1"/>
</dbReference>
<comment type="caution">
    <text evidence="8">The sequence shown here is derived from an EMBL/GenBank/DDBJ whole genome shotgun (WGS) entry which is preliminary data.</text>
</comment>
<dbReference type="Pfam" id="PF22022">
    <property type="entry name" value="Phage_int_M"/>
    <property type="match status" value="1"/>
</dbReference>
<feature type="domain" description="Tyr recombinase" evidence="6">
    <location>
        <begin position="103"/>
        <end position="281"/>
    </location>
</feature>
<name>A0ABV1R4H5_9HYPH</name>
<dbReference type="InterPro" id="IPR053876">
    <property type="entry name" value="Phage_int_M"/>
</dbReference>
<dbReference type="InterPro" id="IPR010998">
    <property type="entry name" value="Integrase_recombinase_N"/>
</dbReference>
<dbReference type="InterPro" id="IPR002104">
    <property type="entry name" value="Integrase_catalytic"/>
</dbReference>
<feature type="domain" description="Core-binding (CB)" evidence="7">
    <location>
        <begin position="5"/>
        <end position="82"/>
    </location>
</feature>
<dbReference type="Gene3D" id="1.10.443.10">
    <property type="entry name" value="Intergrase catalytic core"/>
    <property type="match status" value="1"/>
</dbReference>
<sequence>MNEVVTIGSLIPEYLKERSQQLSTSYLGDLRRYLEINLKPLHHIPLEDLTRAQVKAWLLTLRGATAANQARAALSKFYNWAIASGLAEKNPVAGTDKLGRQVHRDRVLKGDELKAIWGACAGDDDFSLIVRLLILLGQRRDEVARMRWEEIDFVDATWSLPGERTKNGLPHEVPLPPIALKILRQRDDRRITGRTHIFGMWDNKGFSGFSKSKIALDERCPLRTPWRLHDLRRTCATQLARLRVPPYVIEAVLNHISGTKAGVAGIYNRHLYDIEKREALNLWAKHIAAFDTTTSSGRLAEPTISDPVS</sequence>
<dbReference type="InterPro" id="IPR050808">
    <property type="entry name" value="Phage_Integrase"/>
</dbReference>
<reference evidence="8" key="1">
    <citation type="submission" date="2024-06" db="EMBL/GenBank/DDBJ databases">
        <authorList>
            <person name="Campbell A.G."/>
        </authorList>
    </citation>
    <scope>NUCLEOTIDE SEQUENCE</scope>
    <source>
        <strain evidence="8">EM17</strain>
    </source>
</reference>
<dbReference type="EMBL" id="JBELQD010000015">
    <property type="protein sequence ID" value="MER2289632.1"/>
    <property type="molecule type" value="Genomic_DNA"/>
</dbReference>